<feature type="transmembrane region" description="Helical" evidence="1">
    <location>
        <begin position="12"/>
        <end position="34"/>
    </location>
</feature>
<protein>
    <submittedName>
        <fullName evidence="2">Uncharacterized protein</fullName>
    </submittedName>
</protein>
<keyword evidence="1" id="KW-0812">Transmembrane</keyword>
<reference evidence="3" key="1">
    <citation type="submission" date="2017-01" db="EMBL/GenBank/DDBJ databases">
        <title>Comparative genomics of anhydrobiosis in the tardigrade Hypsibius dujardini.</title>
        <authorList>
            <person name="Yoshida Y."/>
            <person name="Koutsovoulos G."/>
            <person name="Laetsch D."/>
            <person name="Stevens L."/>
            <person name="Kumar S."/>
            <person name="Horikawa D."/>
            <person name="Ishino K."/>
            <person name="Komine S."/>
            <person name="Tomita M."/>
            <person name="Blaxter M."/>
            <person name="Arakawa K."/>
        </authorList>
    </citation>
    <scope>NUCLEOTIDE SEQUENCE [LARGE SCALE GENOMIC DNA]</scope>
    <source>
        <strain evidence="3">Z151</strain>
    </source>
</reference>
<evidence type="ECO:0000313" key="2">
    <source>
        <dbReference type="EMBL" id="OQV19589.1"/>
    </source>
</evidence>
<organism evidence="2 3">
    <name type="scientific">Hypsibius exemplaris</name>
    <name type="common">Freshwater tardigrade</name>
    <dbReference type="NCBI Taxonomy" id="2072580"/>
    <lineage>
        <taxon>Eukaryota</taxon>
        <taxon>Metazoa</taxon>
        <taxon>Ecdysozoa</taxon>
        <taxon>Tardigrada</taxon>
        <taxon>Eutardigrada</taxon>
        <taxon>Parachela</taxon>
        <taxon>Hypsibioidea</taxon>
        <taxon>Hypsibiidae</taxon>
        <taxon>Hypsibius</taxon>
    </lineage>
</organism>
<keyword evidence="3" id="KW-1185">Reference proteome</keyword>
<dbReference type="AlphaFoldDB" id="A0A1W0WWL4"/>
<dbReference type="EMBL" id="MTYJ01000037">
    <property type="protein sequence ID" value="OQV19589.1"/>
    <property type="molecule type" value="Genomic_DNA"/>
</dbReference>
<accession>A0A1W0WWL4</accession>
<feature type="transmembrane region" description="Helical" evidence="1">
    <location>
        <begin position="143"/>
        <end position="169"/>
    </location>
</feature>
<evidence type="ECO:0000313" key="3">
    <source>
        <dbReference type="Proteomes" id="UP000192578"/>
    </source>
</evidence>
<keyword evidence="1" id="KW-1133">Transmembrane helix</keyword>
<evidence type="ECO:0000256" key="1">
    <source>
        <dbReference type="SAM" id="Phobius"/>
    </source>
</evidence>
<comment type="caution">
    <text evidence="2">The sequence shown here is derived from an EMBL/GenBank/DDBJ whole genome shotgun (WGS) entry which is preliminary data.</text>
</comment>
<dbReference type="Proteomes" id="UP000192578">
    <property type="component" value="Unassembled WGS sequence"/>
</dbReference>
<feature type="transmembrane region" description="Helical" evidence="1">
    <location>
        <begin position="79"/>
        <end position="103"/>
    </location>
</feature>
<gene>
    <name evidence="2" type="ORF">BV898_06363</name>
</gene>
<sequence length="215" mass="23900">MCRTHHSALHALGAIHLTSGILICIAQALITAYLEIRNTQEGRFMSISPGLWLGVALLLTGALAVHFSRRLLQSPVFPMLLVAACAISLGLAVAVIYFDALFIRHFKIWLWLKQRFTTDPNQAVDFQFSQFYIVRNKLDIEALFILGACLMGLTVMEVVSLVVTVAIAARFLCLCCSERAFVELKSGAFKPRTSIIMVPSRDNLRMSMPLLTTEL</sequence>
<keyword evidence="1" id="KW-0472">Membrane</keyword>
<feature type="transmembrane region" description="Helical" evidence="1">
    <location>
        <begin position="46"/>
        <end position="67"/>
    </location>
</feature>
<proteinExistence type="predicted"/>
<dbReference type="OrthoDB" id="10446187at2759"/>
<name>A0A1W0WWL4_HYPEX</name>